<reference evidence="6 7" key="1">
    <citation type="submission" date="2014-11" db="EMBL/GenBank/DDBJ databases">
        <title>Genetic blueprint of the zoonotic pathogen Toxocara canis.</title>
        <authorList>
            <person name="Zhu X.-Q."/>
            <person name="Korhonen P.K."/>
            <person name="Cai H."/>
            <person name="Young N.D."/>
            <person name="Nejsum P."/>
            <person name="von Samson-Himmelstjerna G."/>
            <person name="Boag P.R."/>
            <person name="Tan P."/>
            <person name="Li Q."/>
            <person name="Min J."/>
            <person name="Yang Y."/>
            <person name="Wang X."/>
            <person name="Fang X."/>
            <person name="Hall R.S."/>
            <person name="Hofmann A."/>
            <person name="Sternberg P.W."/>
            <person name="Jex A.R."/>
            <person name="Gasser R.B."/>
        </authorList>
    </citation>
    <scope>NUCLEOTIDE SEQUENCE [LARGE SCALE GENOMIC DNA]</scope>
    <source>
        <strain evidence="6">PN_DK_2014</strain>
    </source>
</reference>
<comment type="caution">
    <text evidence="6">The sequence shown here is derived from an EMBL/GenBank/DDBJ whole genome shotgun (WGS) entry which is preliminary data.</text>
</comment>
<feature type="region of interest" description="Disordered" evidence="4">
    <location>
        <begin position="356"/>
        <end position="378"/>
    </location>
</feature>
<dbReference type="SUPFAM" id="SSF103473">
    <property type="entry name" value="MFS general substrate transporter"/>
    <property type="match status" value="2"/>
</dbReference>
<evidence type="ECO:0000256" key="3">
    <source>
        <dbReference type="ARBA" id="ARBA00023136"/>
    </source>
</evidence>
<feature type="transmembrane region" description="Helical" evidence="5">
    <location>
        <begin position="185"/>
        <end position="206"/>
    </location>
</feature>
<dbReference type="Proteomes" id="UP000031036">
    <property type="component" value="Unassembled WGS sequence"/>
</dbReference>
<feature type="transmembrane region" description="Helical" evidence="5">
    <location>
        <begin position="617"/>
        <end position="635"/>
    </location>
</feature>
<feature type="transmembrane region" description="Helical" evidence="5">
    <location>
        <begin position="161"/>
        <end position="179"/>
    </location>
</feature>
<name>A0A0B2V706_TOXCA</name>
<keyword evidence="2 5" id="KW-1133">Transmembrane helix</keyword>
<feature type="region of interest" description="Disordered" evidence="4">
    <location>
        <begin position="286"/>
        <end position="344"/>
    </location>
</feature>
<feature type="transmembrane region" description="Helical" evidence="5">
    <location>
        <begin position="647"/>
        <end position="665"/>
    </location>
</feature>
<sequence length="824" mass="88443">MERSLMNINEESEILSKLGILSSTTQSPMKSSPRKGNEFVDVKVDDWKWETDGLATATDDEQSDEDLIYDKHTLLDERSSSRSHSRKSNGVPCRNVLLASSFLCLGLSSSILGPTLPDIGAATNSSSMISLSYLISFNALGYLLGNVILSRLFTRLSPMMFLMFCVLGTVPSTLLIAWSSSLSVVNFHSCVLGIFLGSIHRGGLIIMYGKGGGVRTLFALHACLALGAFIAPLMSAPFVFNAVRTGALPTSPITIGHSLVKRDAEQLNVMNASEFRLENYDIANSSLTTTKKPERPDHAVGQQSVMEPKSKENEQKRKEVQEKKKQMKMTNEQSVASDCSSTNNASECIEQSQINVSKISGETNETSAGNGDSSEMSSDGLNGIPDDLVTSLPSEDRAGIGIFPTATQTAPVITTARQNTSSTATIATTAATSATISTASTTPSITPSTDASVEAPVANLIGDTLLSVDERKGATGTKMTGAVVGNGVLVDTFSTTQTGQLDESAMWRIVKQQVAELNDVKLVYATVASLCFCCAIPFVMSFICCCEPLSMVPDLHIAKLRTGPEKNDVAEESAICYWRWLARVFFLLVGGVEMSMGALLTLYILGMFPKQPSQLDGALITSAFWAGVLLARLLCTFSLRLGTSPRLMQLLLLAACAVCAFSFFYPPVNRQAASLQVLLIGILISALAPGVLCWLDAQLTVSRLSSTILYGASLSVGRAVVPYTSVLLMSKYSSPSYLFLVCCINLGIAFVVHLLLTRAVRTVARLNAISELSDTVMANSSSGKARTQIPAQKENRNGKYMALVESDVEMDTLVDADEQGEDEL</sequence>
<feature type="transmembrane region" description="Helical" evidence="5">
    <location>
        <begin position="522"/>
        <end position="546"/>
    </location>
</feature>
<dbReference type="InterPro" id="IPR036259">
    <property type="entry name" value="MFS_trans_sf"/>
</dbReference>
<feature type="compositionally biased region" description="Basic and acidic residues" evidence="4">
    <location>
        <begin position="308"/>
        <end position="324"/>
    </location>
</feature>
<evidence type="ECO:0000313" key="7">
    <source>
        <dbReference type="Proteomes" id="UP000031036"/>
    </source>
</evidence>
<organism evidence="6 7">
    <name type="scientific">Toxocara canis</name>
    <name type="common">Canine roundworm</name>
    <dbReference type="NCBI Taxonomy" id="6265"/>
    <lineage>
        <taxon>Eukaryota</taxon>
        <taxon>Metazoa</taxon>
        <taxon>Ecdysozoa</taxon>
        <taxon>Nematoda</taxon>
        <taxon>Chromadorea</taxon>
        <taxon>Rhabditida</taxon>
        <taxon>Spirurina</taxon>
        <taxon>Ascaridomorpha</taxon>
        <taxon>Ascaridoidea</taxon>
        <taxon>Toxocaridae</taxon>
        <taxon>Toxocara</taxon>
    </lineage>
</organism>
<keyword evidence="1 5" id="KW-0812">Transmembrane</keyword>
<accession>A0A0B2V706</accession>
<keyword evidence="6" id="KW-0813">Transport</keyword>
<dbReference type="PANTHER" id="PTHR23121:SF9">
    <property type="entry name" value="SODIUM-DEPENDENT GLUCOSE TRANSPORTER 1"/>
    <property type="match status" value="1"/>
</dbReference>
<dbReference type="OrthoDB" id="5864447at2759"/>
<evidence type="ECO:0000313" key="6">
    <source>
        <dbReference type="EMBL" id="KHN77333.1"/>
    </source>
</evidence>
<feature type="transmembrane region" description="Helical" evidence="5">
    <location>
        <begin position="707"/>
        <end position="730"/>
    </location>
</feature>
<keyword evidence="3 5" id="KW-0472">Membrane</keyword>
<gene>
    <name evidence="6" type="primary">Naglt1</name>
    <name evidence="6" type="ORF">Tcan_04578</name>
</gene>
<feature type="transmembrane region" description="Helical" evidence="5">
    <location>
        <begin position="736"/>
        <end position="756"/>
    </location>
</feature>
<feature type="transmembrane region" description="Helical" evidence="5">
    <location>
        <begin position="128"/>
        <end position="149"/>
    </location>
</feature>
<protein>
    <submittedName>
        <fullName evidence="6">Sodium-dependent glucose transporter 1</fullName>
    </submittedName>
</protein>
<feature type="compositionally biased region" description="Polar residues" evidence="4">
    <location>
        <begin position="329"/>
        <end position="344"/>
    </location>
</feature>
<evidence type="ECO:0000256" key="2">
    <source>
        <dbReference type="ARBA" id="ARBA00022989"/>
    </source>
</evidence>
<evidence type="ECO:0000256" key="1">
    <source>
        <dbReference type="ARBA" id="ARBA00022692"/>
    </source>
</evidence>
<feature type="transmembrane region" description="Helical" evidence="5">
    <location>
        <begin position="677"/>
        <end position="695"/>
    </location>
</feature>
<feature type="transmembrane region" description="Helical" evidence="5">
    <location>
        <begin position="218"/>
        <end position="240"/>
    </location>
</feature>
<keyword evidence="7" id="KW-1185">Reference proteome</keyword>
<dbReference type="PANTHER" id="PTHR23121">
    <property type="entry name" value="SODIUM-DEPENDENT GLUCOSE TRANSPORTER 1"/>
    <property type="match status" value="1"/>
</dbReference>
<dbReference type="EMBL" id="JPKZ01002335">
    <property type="protein sequence ID" value="KHN77333.1"/>
    <property type="molecule type" value="Genomic_DNA"/>
</dbReference>
<keyword evidence="6" id="KW-0762">Sugar transport</keyword>
<proteinExistence type="predicted"/>
<feature type="transmembrane region" description="Helical" evidence="5">
    <location>
        <begin position="96"/>
        <end position="116"/>
    </location>
</feature>
<evidence type="ECO:0000256" key="5">
    <source>
        <dbReference type="SAM" id="Phobius"/>
    </source>
</evidence>
<dbReference type="OMA" id="HGTIFRG"/>
<dbReference type="AlphaFoldDB" id="A0A0B2V706"/>
<evidence type="ECO:0000256" key="4">
    <source>
        <dbReference type="SAM" id="MobiDB-lite"/>
    </source>
</evidence>
<feature type="transmembrane region" description="Helical" evidence="5">
    <location>
        <begin position="584"/>
        <end position="605"/>
    </location>
</feature>